<dbReference type="Gene3D" id="3.30.110.10">
    <property type="entry name" value="Translation initiation factor 3 (IF-3), C-terminal domain"/>
    <property type="match status" value="1"/>
</dbReference>
<reference evidence="5" key="1">
    <citation type="submission" date="2013-12" db="EMBL/GenBank/DDBJ databases">
        <title>The Genome Sequence of Aphanomyces astaci APO3.</title>
        <authorList>
            <consortium name="The Broad Institute Genomics Platform"/>
            <person name="Russ C."/>
            <person name="Tyler B."/>
            <person name="van West P."/>
            <person name="Dieguez-Uribeondo J."/>
            <person name="Young S.K."/>
            <person name="Zeng Q."/>
            <person name="Gargeya S."/>
            <person name="Fitzgerald M."/>
            <person name="Abouelleil A."/>
            <person name="Alvarado L."/>
            <person name="Chapman S.B."/>
            <person name="Gainer-Dewar J."/>
            <person name="Goldberg J."/>
            <person name="Griggs A."/>
            <person name="Gujja S."/>
            <person name="Hansen M."/>
            <person name="Howarth C."/>
            <person name="Imamovic A."/>
            <person name="Ireland A."/>
            <person name="Larimer J."/>
            <person name="McCowan C."/>
            <person name="Murphy C."/>
            <person name="Pearson M."/>
            <person name="Poon T.W."/>
            <person name="Priest M."/>
            <person name="Roberts A."/>
            <person name="Saif S."/>
            <person name="Shea T."/>
            <person name="Sykes S."/>
            <person name="Wortman J."/>
            <person name="Nusbaum C."/>
            <person name="Birren B."/>
        </authorList>
    </citation>
    <scope>NUCLEOTIDE SEQUENCE [LARGE SCALE GENOMIC DNA]</scope>
    <source>
        <strain evidence="5">APO3</strain>
    </source>
</reference>
<dbReference type="PANTHER" id="PTHR10938">
    <property type="entry name" value="TRANSLATION INITIATION FACTOR IF-3"/>
    <property type="match status" value="1"/>
</dbReference>
<dbReference type="SUPFAM" id="SSF54364">
    <property type="entry name" value="Translation initiation factor IF3, N-terminal domain"/>
    <property type="match status" value="1"/>
</dbReference>
<evidence type="ECO:0000256" key="1">
    <source>
        <dbReference type="ARBA" id="ARBA00005439"/>
    </source>
</evidence>
<dbReference type="InterPro" id="IPR036787">
    <property type="entry name" value="T_IF-3_N_sf"/>
</dbReference>
<sequence>MWGRVVRVATALRPAPRSALLRPCPSFQLTPLSCSLDTSIRFMSQQRSKKVPLNEEIRAHSVTVVLEDGTVRENVDKRTAVREAKSLGLDLVQVSLQPSEKPNGQPRVVCKMFDFRKRMHSAPPKKAQAEEPERKMRGDKDIHYKVDIEAHDEGVKTRRVVGFLEKGHPVNLVIEWGHRSEKRPKGMALYDRLLETIDAPYTIAKSKTTNNAIRARLNPQFKK</sequence>
<protein>
    <submittedName>
        <fullName evidence="5">Translation initiation factor IF-3</fullName>
    </submittedName>
</protein>
<comment type="similarity">
    <text evidence="1">Belongs to the IF-3 family.</text>
</comment>
<organism evidence="5">
    <name type="scientific">Aphanomyces astaci</name>
    <name type="common">Crayfish plague agent</name>
    <dbReference type="NCBI Taxonomy" id="112090"/>
    <lineage>
        <taxon>Eukaryota</taxon>
        <taxon>Sar</taxon>
        <taxon>Stramenopiles</taxon>
        <taxon>Oomycota</taxon>
        <taxon>Saprolegniomycetes</taxon>
        <taxon>Saprolegniales</taxon>
        <taxon>Verrucalvaceae</taxon>
        <taxon>Aphanomyces</taxon>
    </lineage>
</organism>
<dbReference type="OrthoDB" id="21573at2759"/>
<dbReference type="InterPro" id="IPR019814">
    <property type="entry name" value="Translation_initiation_fac_3_N"/>
</dbReference>
<evidence type="ECO:0000313" key="5">
    <source>
        <dbReference type="EMBL" id="ETV70786.1"/>
    </source>
</evidence>
<accession>W4FV05</accession>
<evidence type="ECO:0000256" key="3">
    <source>
        <dbReference type="ARBA" id="ARBA00022917"/>
    </source>
</evidence>
<keyword evidence="3" id="KW-0648">Protein biosynthesis</keyword>
<dbReference type="GeneID" id="20815863"/>
<dbReference type="VEuPathDB" id="FungiDB:H257_13867"/>
<name>W4FV05_APHAT</name>
<dbReference type="InterPro" id="IPR036788">
    <property type="entry name" value="T_IF-3_C_sf"/>
</dbReference>
<dbReference type="EMBL" id="KI913164">
    <property type="protein sequence ID" value="ETV70786.1"/>
    <property type="molecule type" value="Genomic_DNA"/>
</dbReference>
<keyword evidence="2 5" id="KW-0396">Initiation factor</keyword>
<dbReference type="PANTHER" id="PTHR10938:SF0">
    <property type="entry name" value="TRANSLATION INITIATION FACTOR IF-3, MITOCHONDRIAL"/>
    <property type="match status" value="1"/>
</dbReference>
<evidence type="ECO:0000256" key="2">
    <source>
        <dbReference type="ARBA" id="ARBA00022540"/>
    </source>
</evidence>
<gene>
    <name evidence="5" type="ORF">H257_13867</name>
</gene>
<dbReference type="Pfam" id="PF05198">
    <property type="entry name" value="IF3_N"/>
    <property type="match status" value="1"/>
</dbReference>
<dbReference type="GO" id="GO:0043022">
    <property type="term" value="F:ribosome binding"/>
    <property type="evidence" value="ECO:0007669"/>
    <property type="project" value="TreeGrafter"/>
</dbReference>
<dbReference type="AlphaFoldDB" id="W4FV05"/>
<dbReference type="GO" id="GO:0032790">
    <property type="term" value="P:ribosome disassembly"/>
    <property type="evidence" value="ECO:0007669"/>
    <property type="project" value="TreeGrafter"/>
</dbReference>
<dbReference type="GO" id="GO:0003743">
    <property type="term" value="F:translation initiation factor activity"/>
    <property type="evidence" value="ECO:0007669"/>
    <property type="project" value="UniProtKB-KW"/>
</dbReference>
<dbReference type="RefSeq" id="XP_009839850.1">
    <property type="nucleotide sequence ID" value="XM_009841548.1"/>
</dbReference>
<evidence type="ECO:0000259" key="4">
    <source>
        <dbReference type="Pfam" id="PF05198"/>
    </source>
</evidence>
<feature type="domain" description="Translation initiation factor 3 N-terminal" evidence="4">
    <location>
        <begin position="53"/>
        <end position="125"/>
    </location>
</feature>
<proteinExistence type="inferred from homology"/>
<dbReference type="SUPFAM" id="SSF55200">
    <property type="entry name" value="Translation initiation factor IF3, C-terminal domain"/>
    <property type="match status" value="1"/>
</dbReference>
<dbReference type="Gene3D" id="3.10.20.80">
    <property type="entry name" value="Translation initiation factor 3 (IF-3), N-terminal domain"/>
    <property type="match status" value="1"/>
</dbReference>
<dbReference type="InterPro" id="IPR001288">
    <property type="entry name" value="Translation_initiation_fac_3"/>
</dbReference>
<dbReference type="NCBIfam" id="TIGR00168">
    <property type="entry name" value="infC"/>
    <property type="match status" value="1"/>
</dbReference>